<keyword evidence="3" id="KW-1185">Reference proteome</keyword>
<dbReference type="OrthoDB" id="566238at2759"/>
<dbReference type="EMBL" id="OU895878">
    <property type="protein sequence ID" value="CAG9804274.1"/>
    <property type="molecule type" value="Genomic_DNA"/>
</dbReference>
<dbReference type="AlphaFoldDB" id="A0A9N9WU70"/>
<accession>A0A9N9WU70</accession>
<evidence type="ECO:0000259" key="1">
    <source>
        <dbReference type="PROSITE" id="PS50206"/>
    </source>
</evidence>
<dbReference type="SMART" id="SM00450">
    <property type="entry name" value="RHOD"/>
    <property type="match status" value="1"/>
</dbReference>
<sequence length="205" mass="23832">MVTENIHIPVIRENSINAGSNDVIDLTKFVTYEEIKELPSYPAKMLIDVREPKELEETGRIPTSINIPLKQVAEKLSLDFSSDNFKTLFQREKPTVDTEIIFYCKIGARSQSATDLCYKLGYKKKKHRYVNKVKVVTETLELSTHEFVNRFRRLKPTIWTEVIFTCRSGKRAEDACEMARNLGFKNVKNYKGSWMEWAEKEGLKK</sequence>
<organism evidence="2 3">
    <name type="scientific">Chironomus riparius</name>
    <dbReference type="NCBI Taxonomy" id="315576"/>
    <lineage>
        <taxon>Eukaryota</taxon>
        <taxon>Metazoa</taxon>
        <taxon>Ecdysozoa</taxon>
        <taxon>Arthropoda</taxon>
        <taxon>Hexapoda</taxon>
        <taxon>Insecta</taxon>
        <taxon>Pterygota</taxon>
        <taxon>Neoptera</taxon>
        <taxon>Endopterygota</taxon>
        <taxon>Diptera</taxon>
        <taxon>Nematocera</taxon>
        <taxon>Chironomoidea</taxon>
        <taxon>Chironomidae</taxon>
        <taxon>Chironominae</taxon>
        <taxon>Chironomus</taxon>
    </lineage>
</organism>
<dbReference type="PANTHER" id="PTHR44086">
    <property type="entry name" value="THIOSULFATE SULFURTRANSFERASE RDL2, MITOCHONDRIAL-RELATED"/>
    <property type="match status" value="1"/>
</dbReference>
<evidence type="ECO:0000313" key="3">
    <source>
        <dbReference type="Proteomes" id="UP001153620"/>
    </source>
</evidence>
<reference evidence="2" key="1">
    <citation type="submission" date="2022-01" db="EMBL/GenBank/DDBJ databases">
        <authorList>
            <person name="King R."/>
        </authorList>
    </citation>
    <scope>NUCLEOTIDE SEQUENCE</scope>
</reference>
<feature type="domain" description="Rhodanese" evidence="1">
    <location>
        <begin position="40"/>
        <end position="202"/>
    </location>
</feature>
<dbReference type="InterPro" id="IPR036873">
    <property type="entry name" value="Rhodanese-like_dom_sf"/>
</dbReference>
<evidence type="ECO:0000313" key="2">
    <source>
        <dbReference type="EMBL" id="CAG9804274.1"/>
    </source>
</evidence>
<dbReference type="Gene3D" id="3.40.250.10">
    <property type="entry name" value="Rhodanese-like domain"/>
    <property type="match status" value="2"/>
</dbReference>
<dbReference type="PROSITE" id="PS50206">
    <property type="entry name" value="RHODANESE_3"/>
    <property type="match status" value="1"/>
</dbReference>
<protein>
    <recommendedName>
        <fullName evidence="1">Rhodanese domain-containing protein</fullName>
    </recommendedName>
</protein>
<dbReference type="PANTHER" id="PTHR44086:SF10">
    <property type="entry name" value="THIOSULFATE SULFURTRANSFERASE_RHODANESE-LIKE DOMAIN-CONTAINING PROTEIN 3"/>
    <property type="match status" value="1"/>
</dbReference>
<dbReference type="InterPro" id="IPR001763">
    <property type="entry name" value="Rhodanese-like_dom"/>
</dbReference>
<name>A0A9N9WU70_9DIPT</name>
<gene>
    <name evidence="2" type="ORF">CHIRRI_LOCUS7165</name>
</gene>
<dbReference type="Proteomes" id="UP001153620">
    <property type="component" value="Chromosome 2"/>
</dbReference>
<dbReference type="Pfam" id="PF00581">
    <property type="entry name" value="Rhodanese"/>
    <property type="match status" value="2"/>
</dbReference>
<reference evidence="2" key="2">
    <citation type="submission" date="2022-10" db="EMBL/GenBank/DDBJ databases">
        <authorList>
            <consortium name="ENA_rothamsted_submissions"/>
            <consortium name="culmorum"/>
            <person name="King R."/>
        </authorList>
    </citation>
    <scope>NUCLEOTIDE SEQUENCE</scope>
</reference>
<proteinExistence type="predicted"/>
<dbReference type="SUPFAM" id="SSF52821">
    <property type="entry name" value="Rhodanese/Cell cycle control phosphatase"/>
    <property type="match status" value="2"/>
</dbReference>